<evidence type="ECO:0000313" key="2">
    <source>
        <dbReference type="Proteomes" id="UP001610818"/>
    </source>
</evidence>
<protein>
    <recommendedName>
        <fullName evidence="3">Secreted protein</fullName>
    </recommendedName>
</protein>
<dbReference type="Proteomes" id="UP001610818">
    <property type="component" value="Unassembled WGS sequence"/>
</dbReference>
<sequence>MTDLIARLFGSFLRFLLPATGRHRGAPVSSCRRCGQPAFYVEAVVREARDAHDVLDGEDNAIVRPYLVADELRLRRQRRRALWLAVHGVDVGPRVIHGMEVA</sequence>
<dbReference type="EMBL" id="JBIRGQ010000007">
    <property type="protein sequence ID" value="MFH8550069.1"/>
    <property type="molecule type" value="Genomic_DNA"/>
</dbReference>
<gene>
    <name evidence="1" type="ORF">ACH4F9_34200</name>
</gene>
<comment type="caution">
    <text evidence="1">The sequence shown here is derived from an EMBL/GenBank/DDBJ whole genome shotgun (WGS) entry which is preliminary data.</text>
</comment>
<dbReference type="RefSeq" id="WP_397716412.1">
    <property type="nucleotide sequence ID" value="NZ_JBIRGN010000007.1"/>
</dbReference>
<keyword evidence="2" id="KW-1185">Reference proteome</keyword>
<reference evidence="1 2" key="1">
    <citation type="submission" date="2024-10" db="EMBL/GenBank/DDBJ databases">
        <title>The Natural Products Discovery Center: Release of the First 8490 Sequenced Strains for Exploring Actinobacteria Biosynthetic Diversity.</title>
        <authorList>
            <person name="Kalkreuter E."/>
            <person name="Kautsar S.A."/>
            <person name="Yang D."/>
            <person name="Bader C.D."/>
            <person name="Teijaro C.N."/>
            <person name="Fluegel L."/>
            <person name="Davis C.M."/>
            <person name="Simpson J.R."/>
            <person name="Lauterbach L."/>
            <person name="Steele A.D."/>
            <person name="Gui C."/>
            <person name="Meng S."/>
            <person name="Li G."/>
            <person name="Viehrig K."/>
            <person name="Ye F."/>
            <person name="Su P."/>
            <person name="Kiefer A.F."/>
            <person name="Nichols A."/>
            <person name="Cepeda A.J."/>
            <person name="Yan W."/>
            <person name="Fan B."/>
            <person name="Jiang Y."/>
            <person name="Adhikari A."/>
            <person name="Zheng C.-J."/>
            <person name="Schuster L."/>
            <person name="Cowan T.M."/>
            <person name="Smanski M.J."/>
            <person name="Chevrette M.G."/>
            <person name="De Carvalho L.P.S."/>
            <person name="Shen B."/>
        </authorList>
    </citation>
    <scope>NUCLEOTIDE SEQUENCE [LARGE SCALE GENOMIC DNA]</scope>
    <source>
        <strain evidence="1 2">NPDC017990</strain>
    </source>
</reference>
<organism evidence="1 2">
    <name type="scientific">Streptomyces longisporoflavus</name>
    <dbReference type="NCBI Taxonomy" id="28044"/>
    <lineage>
        <taxon>Bacteria</taxon>
        <taxon>Bacillati</taxon>
        <taxon>Actinomycetota</taxon>
        <taxon>Actinomycetes</taxon>
        <taxon>Kitasatosporales</taxon>
        <taxon>Streptomycetaceae</taxon>
        <taxon>Streptomyces</taxon>
    </lineage>
</organism>
<name>A0ABW7R072_9ACTN</name>
<evidence type="ECO:0000313" key="1">
    <source>
        <dbReference type="EMBL" id="MFH8550069.1"/>
    </source>
</evidence>
<evidence type="ECO:0008006" key="3">
    <source>
        <dbReference type="Google" id="ProtNLM"/>
    </source>
</evidence>
<accession>A0ABW7R072</accession>
<proteinExistence type="predicted"/>